<dbReference type="EMBL" id="JYIJ01000017">
    <property type="protein sequence ID" value="KWX03449.1"/>
    <property type="molecule type" value="Genomic_DNA"/>
</dbReference>
<evidence type="ECO:0000313" key="4">
    <source>
        <dbReference type="Proteomes" id="UP000070188"/>
    </source>
</evidence>
<dbReference type="Proteomes" id="UP000070659">
    <property type="component" value="Unassembled WGS sequence"/>
</dbReference>
<sequence>MGGLTRRTILHSIAVMGGAVSAPIQQAASSLRDRLDALFDTSHISDRTVTHWERIADNYGRTYQTVPPLPLLCDALRDLAHLEVVLERRQPLDYQRRLLQVSARLSALVGVLMIDLGDYREARDWFHTASLAADETEDRTLRAWVAARAALVPLYAGDLHGAAQDAQDAARLAGRQPCSALALAAITQARALAQLGSSAEARKALETAHAAFDHISREQREDTLFGYTERQLHFHTGNVYAHLGALDEAEEAQRHAAALYSPEEYLDPALMGFDRALVLLKRSELDEACRQATLTLTRLHEPQRTSIVTSRARSVLHAIPPSERKRPAVRDYQEVLALTPAA</sequence>
<reference evidence="5" key="1">
    <citation type="submission" date="2015-02" db="EMBL/GenBank/DDBJ databases">
        <title>Physiological reanalysis, assessment of diazotrophy, and genome sequences of multiple isolates of Streptomyces thermoautotrophicus.</title>
        <authorList>
            <person name="MacKellar D.C."/>
            <person name="Lieber L."/>
            <person name="Norman J."/>
            <person name="Bolger A."/>
            <person name="Tobin C."/>
            <person name="Murray J.W."/>
            <person name="Friesen M."/>
            <person name="Prell J."/>
        </authorList>
    </citation>
    <scope>NUCLEOTIDE SEQUENCE [LARGE SCALE GENOMIC DNA]</scope>
    <source>
        <strain evidence="5">UBT1</strain>
    </source>
</reference>
<gene>
    <name evidence="1" type="ORF">LI90_3324</name>
    <name evidence="2" type="ORF">TH66_11105</name>
    <name evidence="3" type="ORF">TR74_10380</name>
</gene>
<keyword evidence="4" id="KW-1185">Reference proteome</keyword>
<evidence type="ECO:0000313" key="3">
    <source>
        <dbReference type="EMBL" id="KWX09306.1"/>
    </source>
</evidence>
<protein>
    <recommendedName>
        <fullName evidence="7">Transcriptional regulator</fullName>
    </recommendedName>
</protein>
<evidence type="ECO:0000313" key="1">
    <source>
        <dbReference type="EMBL" id="KWX02281.1"/>
    </source>
</evidence>
<proteinExistence type="predicted"/>
<dbReference type="Proteomes" id="UP000070598">
    <property type="component" value="Unassembled WGS sequence"/>
</dbReference>
<evidence type="ECO:0008006" key="7">
    <source>
        <dbReference type="Google" id="ProtNLM"/>
    </source>
</evidence>
<dbReference type="PATRIC" id="fig|1469144.10.peg.3575"/>
<evidence type="ECO:0000313" key="5">
    <source>
        <dbReference type="Proteomes" id="UP000070598"/>
    </source>
</evidence>
<dbReference type="RefSeq" id="WP_066889203.1">
    <property type="nucleotide sequence ID" value="NZ_JYIJ01000017.1"/>
</dbReference>
<dbReference type="AlphaFoldDB" id="A0A132MZZ3"/>
<evidence type="ECO:0000313" key="2">
    <source>
        <dbReference type="EMBL" id="KWX03449.1"/>
    </source>
</evidence>
<dbReference type="InterPro" id="IPR011990">
    <property type="entry name" value="TPR-like_helical_dom_sf"/>
</dbReference>
<dbReference type="STRING" id="1469144.LI90_3324"/>
<comment type="caution">
    <text evidence="2">The sequence shown here is derived from an EMBL/GenBank/DDBJ whole genome shotgun (WGS) entry which is preliminary data.</text>
</comment>
<reference evidence="4" key="4">
    <citation type="submission" date="2015-04" db="EMBL/GenBank/DDBJ databases">
        <title>Physiological reanalysis, assessment of diazotrophy, and genome sequences of multiple isolates of Streptomyces thermoautotrophicus.</title>
        <authorList>
            <person name="MacKellar D.C."/>
            <person name="Lieber L."/>
            <person name="Norman J."/>
            <person name="Bolger A."/>
            <person name="Tobin C."/>
            <person name="Murray J.W."/>
            <person name="Chang R."/>
            <person name="Ford T."/>
            <person name="Nguyen P.Q."/>
            <person name="Woodward J."/>
            <person name="Permingeat H."/>
            <person name="Joshi N.S."/>
            <person name="Silver P.A."/>
            <person name="Usadel B."/>
            <person name="Rutherford A.W."/>
            <person name="Friesen M."/>
            <person name="Prell J."/>
        </authorList>
    </citation>
    <scope>NUCLEOTIDE SEQUENCE [LARGE SCALE GENOMIC DNA]</scope>
    <source>
        <strain evidence="4">H1</strain>
    </source>
</reference>
<evidence type="ECO:0000313" key="6">
    <source>
        <dbReference type="Proteomes" id="UP000070659"/>
    </source>
</evidence>
<reference evidence="2 6" key="2">
    <citation type="submission" date="2015-02" db="EMBL/GenBank/DDBJ databases">
        <title>Physiological reanalysis, assessment of diazotrophy, and genome sequences of multiple isolates of Streptomyces thermoautotrophicus.</title>
        <authorList>
            <person name="MacKellar D.C."/>
            <person name="Lieber L."/>
            <person name="Norman J."/>
            <person name="Bolger A."/>
            <person name="Tobin C."/>
            <person name="Murray J.W."/>
            <person name="Prell J."/>
        </authorList>
    </citation>
    <scope>NUCLEOTIDE SEQUENCE [LARGE SCALE GENOMIC DNA]</scope>
    <source>
        <strain evidence="2 6">UBT1</strain>
    </source>
</reference>
<dbReference type="EMBL" id="LAXD01000001">
    <property type="protein sequence ID" value="KWX02281.1"/>
    <property type="molecule type" value="Genomic_DNA"/>
</dbReference>
<dbReference type="Proteomes" id="UP000070188">
    <property type="component" value="Unassembled WGS sequence"/>
</dbReference>
<dbReference type="SUPFAM" id="SSF48452">
    <property type="entry name" value="TPR-like"/>
    <property type="match status" value="1"/>
</dbReference>
<accession>A0A132MZZ3</accession>
<dbReference type="EMBL" id="JYIK01000844">
    <property type="protein sequence ID" value="KWX09306.1"/>
    <property type="molecule type" value="Genomic_DNA"/>
</dbReference>
<name>A0A132MZZ3_9ACTN</name>
<dbReference type="Gene3D" id="1.25.40.10">
    <property type="entry name" value="Tetratricopeptide repeat domain"/>
    <property type="match status" value="1"/>
</dbReference>
<reference evidence="1" key="3">
    <citation type="submission" date="2015-04" db="EMBL/GenBank/DDBJ databases">
        <title>Physiological reanalysis, assessment of diazotrophy, and genome sequences of multiple isolates of Streptomyces thermoautotrophicus.</title>
        <authorList>
            <person name="MacKellar D.C."/>
            <person name="Lieber L."/>
            <person name="Norman J."/>
            <person name="Bolger A."/>
            <person name="Tobin C."/>
            <person name="Murray J.W."/>
            <person name="Woodward J."/>
            <person name="Friesen M."/>
            <person name="Prell J."/>
        </authorList>
    </citation>
    <scope>NUCLEOTIDE SEQUENCE [LARGE SCALE GENOMIC DNA]</scope>
    <source>
        <strain evidence="1">H1</strain>
    </source>
</reference>
<organism evidence="2 6">
    <name type="scientific">Carbonactinospora thermoautotrophica</name>
    <dbReference type="NCBI Taxonomy" id="1469144"/>
    <lineage>
        <taxon>Bacteria</taxon>
        <taxon>Bacillati</taxon>
        <taxon>Actinomycetota</taxon>
        <taxon>Actinomycetes</taxon>
        <taxon>Kitasatosporales</taxon>
        <taxon>Carbonactinosporaceae</taxon>
        <taxon>Carbonactinospora</taxon>
    </lineage>
</organism>